<dbReference type="InterPro" id="IPR029044">
    <property type="entry name" value="Nucleotide-diphossugar_trans"/>
</dbReference>
<organism evidence="2">
    <name type="scientific">Oppiella nova</name>
    <dbReference type="NCBI Taxonomy" id="334625"/>
    <lineage>
        <taxon>Eukaryota</taxon>
        <taxon>Metazoa</taxon>
        <taxon>Ecdysozoa</taxon>
        <taxon>Arthropoda</taxon>
        <taxon>Chelicerata</taxon>
        <taxon>Arachnida</taxon>
        <taxon>Acari</taxon>
        <taxon>Acariformes</taxon>
        <taxon>Sarcoptiformes</taxon>
        <taxon>Oribatida</taxon>
        <taxon>Brachypylina</taxon>
        <taxon>Oppioidea</taxon>
        <taxon>Oppiidae</taxon>
        <taxon>Oppiella</taxon>
    </lineage>
</organism>
<gene>
    <name evidence="2" type="ORF">ONB1V03_LOCUS21489</name>
</gene>
<dbReference type="Gene3D" id="3.90.550.10">
    <property type="entry name" value="Spore Coat Polysaccharide Biosynthesis Protein SpsA, Chain A"/>
    <property type="match status" value="1"/>
</dbReference>
<reference evidence="2" key="1">
    <citation type="submission" date="2020-11" db="EMBL/GenBank/DDBJ databases">
        <authorList>
            <person name="Tran Van P."/>
        </authorList>
    </citation>
    <scope>NUCLEOTIDE SEQUENCE</scope>
</reference>
<feature type="non-terminal residue" evidence="2">
    <location>
        <position position="1"/>
    </location>
</feature>
<accession>A0A7R9R124</accession>
<evidence type="ECO:0000313" key="2">
    <source>
        <dbReference type="EMBL" id="CAD7664931.1"/>
    </source>
</evidence>
<dbReference type="EMBL" id="CAJPVJ010042118">
    <property type="protein sequence ID" value="CAG2182068.1"/>
    <property type="molecule type" value="Genomic_DNA"/>
</dbReference>
<dbReference type="InterPro" id="IPR005835">
    <property type="entry name" value="NTP_transferase_dom"/>
</dbReference>
<dbReference type="InterPro" id="IPR050486">
    <property type="entry name" value="Mannose-1P_guanyltransferase"/>
</dbReference>
<name>A0A7R9R124_9ACAR</name>
<dbReference type="SUPFAM" id="SSF53448">
    <property type="entry name" value="Nucleotide-diphospho-sugar transferases"/>
    <property type="match status" value="1"/>
</dbReference>
<sequence length="251" mass="28617">MVEHLVKACALVDGMKEIILIGFYQIHMFSAFIDSMVRKYNISVRYLQEYTSLGTAGGIYHFRDQIRVGDPEAVFLMNGDVCGEFALKEMLDFHRSLPNNKLITIMATEATRNQSSNYGCIVEDKDTHEVLHYVEKPQTFISSTINCGVYLFKTDLFVDVGEIFRRRHNEMMAHTGGGSQDLPIHNGMNGVSNGDNTHECISLEEDVLMPLSQTKNVFVFKTCQEWWSQLKTAGSAIYANRNYLKLYRKTN</sequence>
<dbReference type="AlphaFoldDB" id="A0A7R9R124"/>
<protein>
    <recommendedName>
        <fullName evidence="1">Nucleotidyl transferase domain-containing protein</fullName>
    </recommendedName>
</protein>
<dbReference type="EMBL" id="OC956943">
    <property type="protein sequence ID" value="CAD7664931.1"/>
    <property type="molecule type" value="Genomic_DNA"/>
</dbReference>
<feature type="domain" description="Nucleotidyl transferase" evidence="1">
    <location>
        <begin position="1"/>
        <end position="160"/>
    </location>
</feature>
<dbReference type="OrthoDB" id="285674at2759"/>
<dbReference type="Proteomes" id="UP000728032">
    <property type="component" value="Unassembled WGS sequence"/>
</dbReference>
<keyword evidence="3" id="KW-1185">Reference proteome</keyword>
<dbReference type="PANTHER" id="PTHR22572">
    <property type="entry name" value="SUGAR-1-PHOSPHATE GUANYL TRANSFERASE"/>
    <property type="match status" value="1"/>
</dbReference>
<proteinExistence type="predicted"/>
<evidence type="ECO:0000259" key="1">
    <source>
        <dbReference type="Pfam" id="PF00483"/>
    </source>
</evidence>
<dbReference type="Pfam" id="PF00483">
    <property type="entry name" value="NTP_transferase"/>
    <property type="match status" value="1"/>
</dbReference>
<evidence type="ECO:0000313" key="3">
    <source>
        <dbReference type="Proteomes" id="UP000728032"/>
    </source>
</evidence>